<evidence type="ECO:0000313" key="15">
    <source>
        <dbReference type="Proteomes" id="UP001634007"/>
    </source>
</evidence>
<evidence type="ECO:0000256" key="6">
    <source>
        <dbReference type="ARBA" id="ARBA00022729"/>
    </source>
</evidence>
<dbReference type="Proteomes" id="UP001634007">
    <property type="component" value="Unassembled WGS sequence"/>
</dbReference>
<dbReference type="Pfam" id="PF13516">
    <property type="entry name" value="LRR_6"/>
    <property type="match status" value="1"/>
</dbReference>
<evidence type="ECO:0000256" key="12">
    <source>
        <dbReference type="SAM" id="SignalP"/>
    </source>
</evidence>
<evidence type="ECO:0000256" key="10">
    <source>
        <dbReference type="ARBA" id="ARBA00023170"/>
    </source>
</evidence>
<keyword evidence="6 12" id="KW-0732">Signal</keyword>
<dbReference type="GO" id="GO:0005886">
    <property type="term" value="C:plasma membrane"/>
    <property type="evidence" value="ECO:0007669"/>
    <property type="project" value="UniProtKB-SubCell"/>
</dbReference>
<dbReference type="EMBL" id="JBJKBG010000006">
    <property type="protein sequence ID" value="KAL3733195.1"/>
    <property type="molecule type" value="Genomic_DNA"/>
</dbReference>
<evidence type="ECO:0000256" key="4">
    <source>
        <dbReference type="ARBA" id="ARBA00022614"/>
    </source>
</evidence>
<dbReference type="FunFam" id="3.80.10.10:FF:000041">
    <property type="entry name" value="LRR receptor-like serine/threonine-protein kinase ERECTA"/>
    <property type="match status" value="1"/>
</dbReference>
<dbReference type="Pfam" id="PF08263">
    <property type="entry name" value="LRRNT_2"/>
    <property type="match status" value="1"/>
</dbReference>
<dbReference type="Pfam" id="PF00560">
    <property type="entry name" value="LRR_1"/>
    <property type="match status" value="9"/>
</dbReference>
<dbReference type="FunFam" id="3.80.10.10:FF:000095">
    <property type="entry name" value="LRR receptor-like serine/threonine-protein kinase GSO1"/>
    <property type="match status" value="2"/>
</dbReference>
<gene>
    <name evidence="14" type="ORF">ACJRO7_022682</name>
</gene>
<sequence>MEFYRSLCFLFCLSGQLLLNLPFSTAQLCRPVQSDALLQFNNSLTVETDTDSNCDPKMTTWKNGLDCCSWDGVTCDNVTGNIIGLDLSYSCLQGTLRSNSSLFALRHLQSLNLAFNNFRSSPILPELSVFVELRHLNLSYSNFSGLVPVEISFLSKLVLLDLSLNYKYDDMIGMQSLKIGNTGFKILVQNLTKLRELNLDCINMSAVSLNSFVNLSSSLMFFSAVECNLQGELPPNIFSLPNLLDLSLDYNDFTVSFPKSNWSKSLESLTLSYTSISSKIPNSIGEFKNLKTLHLSNCTLTGSIPSSLVNLTKLTTLDLSRNELTGHIPSFVVKLEQLMDVDLSFNNFTGVLDLGVFSTLKNLLALHLTVELNLMYNSMNHTFPKLETLALPSCNLIEFPPFLNSLKKLRKLYLSKNKIGGQIPRWFWDVGKGTLQYLDISSNLIEGGIQQFPWKELIRVDLSNNLFQGPLPIPPLPIVFFQATDNHFSGEIPSSICKVSSLKSLALARNNLSGSIPQCLGNLANLRWLDLSANKFEGTLPRSLHSCASLVLLNVSHNRINDTFPKWLLEAPSLVIINLQFNEFHGQIDPPTVPFHPSMLSYFSISNNNLRGQWPKEYFLHWLNLQTVDLSNNKFEGPLPIPPPTTQIYSIANNKIGGKVSPLICNATELIVLDLSNNSLVGTLPSCLMSFSEDLSVLNVQINMIQGVIPGKFAKDSKLRTIDFSRNRFEGTLPPSLLHCENLEVLNLGNNRIEDTFPDWLGTLPKLQVLVLRSNMFHGFVSNPREVRSFSELRIFDLSNNNLSGPLPVRYIMKLTAMMNQDKRRGKLKYMGDANYQDSVMVTMKGLEILLEKILTVFTSIDLSSNHFGGELPLDIGNLKSLKGLNFSHNNLTGYIPPSIGNLIELEWLDLSSNKFTGRIPQELVDLTSLAFLNLSENQLIGPIPQGWQFNTFENNSFAGNPRLCGFPLLETCTNSSREIPPVIILQANNMEHGGWFEWKAILMGYGCGTVAGVSLGYIVLGSKKFEWLAGLLEKKGANVRKKWRRNARRSYQI</sequence>
<dbReference type="InterPro" id="IPR046956">
    <property type="entry name" value="RLP23-like"/>
</dbReference>
<feature type="chain" id="PRO_5044891699" description="Leucine-rich repeat-containing N-terminal plant-type domain-containing protein" evidence="12">
    <location>
        <begin position="27"/>
        <end position="1054"/>
    </location>
</feature>
<evidence type="ECO:0000256" key="1">
    <source>
        <dbReference type="ARBA" id="ARBA00004251"/>
    </source>
</evidence>
<feature type="signal peptide" evidence="12">
    <location>
        <begin position="1"/>
        <end position="26"/>
    </location>
</feature>
<dbReference type="InterPro" id="IPR001611">
    <property type="entry name" value="Leu-rich_rpt"/>
</dbReference>
<evidence type="ECO:0000256" key="7">
    <source>
        <dbReference type="ARBA" id="ARBA00022737"/>
    </source>
</evidence>
<keyword evidence="9" id="KW-0472">Membrane</keyword>
<dbReference type="InterPro" id="IPR032675">
    <property type="entry name" value="LRR_dom_sf"/>
</dbReference>
<dbReference type="InterPro" id="IPR013210">
    <property type="entry name" value="LRR_N_plant-typ"/>
</dbReference>
<keyword evidence="8" id="KW-1133">Transmembrane helix</keyword>
<accession>A0ABD3JZU9</accession>
<evidence type="ECO:0000256" key="8">
    <source>
        <dbReference type="ARBA" id="ARBA00022989"/>
    </source>
</evidence>
<dbReference type="PROSITE" id="PS51450">
    <property type="entry name" value="LRR"/>
    <property type="match status" value="2"/>
</dbReference>
<evidence type="ECO:0000256" key="3">
    <source>
        <dbReference type="ARBA" id="ARBA00022475"/>
    </source>
</evidence>
<keyword evidence="11" id="KW-0325">Glycoprotein</keyword>
<keyword evidence="5" id="KW-0812">Transmembrane</keyword>
<dbReference type="PRINTS" id="PR00019">
    <property type="entry name" value="LEURICHRPT"/>
</dbReference>
<reference evidence="14 15" key="1">
    <citation type="submission" date="2024-11" db="EMBL/GenBank/DDBJ databases">
        <title>Chromosome-level genome assembly of Eucalyptus globulus Labill. provides insights into its genome evolution.</title>
        <authorList>
            <person name="Li X."/>
        </authorList>
    </citation>
    <scope>NUCLEOTIDE SEQUENCE [LARGE SCALE GENOMIC DNA]</scope>
    <source>
        <strain evidence="14">CL2024</strain>
        <tissue evidence="14">Fresh tender leaves</tissue>
    </source>
</reference>
<comment type="subcellular location">
    <subcellularLocation>
        <location evidence="1">Cell membrane</location>
        <topology evidence="1">Single-pass type I membrane protein</topology>
    </subcellularLocation>
</comment>
<keyword evidence="15" id="KW-1185">Reference proteome</keyword>
<name>A0ABD3JZU9_EUCGL</name>
<evidence type="ECO:0000256" key="2">
    <source>
        <dbReference type="ARBA" id="ARBA00009592"/>
    </source>
</evidence>
<dbReference type="Pfam" id="PF12799">
    <property type="entry name" value="LRR_4"/>
    <property type="match status" value="1"/>
</dbReference>
<feature type="domain" description="Leucine-rich repeat-containing N-terminal plant-type" evidence="13">
    <location>
        <begin position="33"/>
        <end position="76"/>
    </location>
</feature>
<dbReference type="PANTHER" id="PTHR48061">
    <property type="entry name" value="LEUCINE-RICH REPEAT RECEPTOR PROTEIN KINASE EMS1-LIKE-RELATED"/>
    <property type="match status" value="1"/>
</dbReference>
<evidence type="ECO:0000313" key="14">
    <source>
        <dbReference type="EMBL" id="KAL3733195.1"/>
    </source>
</evidence>
<keyword evidence="7" id="KW-0677">Repeat</keyword>
<evidence type="ECO:0000259" key="13">
    <source>
        <dbReference type="Pfam" id="PF08263"/>
    </source>
</evidence>
<comment type="similarity">
    <text evidence="2">Belongs to the RLP family.</text>
</comment>
<dbReference type="Pfam" id="PF13855">
    <property type="entry name" value="LRR_8"/>
    <property type="match status" value="2"/>
</dbReference>
<keyword evidence="10" id="KW-0675">Receptor</keyword>
<dbReference type="InterPro" id="IPR025875">
    <property type="entry name" value="Leu-rich_rpt_4"/>
</dbReference>
<organism evidence="14 15">
    <name type="scientific">Eucalyptus globulus</name>
    <name type="common">Tasmanian blue gum</name>
    <dbReference type="NCBI Taxonomy" id="34317"/>
    <lineage>
        <taxon>Eukaryota</taxon>
        <taxon>Viridiplantae</taxon>
        <taxon>Streptophyta</taxon>
        <taxon>Embryophyta</taxon>
        <taxon>Tracheophyta</taxon>
        <taxon>Spermatophyta</taxon>
        <taxon>Magnoliopsida</taxon>
        <taxon>eudicotyledons</taxon>
        <taxon>Gunneridae</taxon>
        <taxon>Pentapetalae</taxon>
        <taxon>rosids</taxon>
        <taxon>malvids</taxon>
        <taxon>Myrtales</taxon>
        <taxon>Myrtaceae</taxon>
        <taxon>Myrtoideae</taxon>
        <taxon>Eucalypteae</taxon>
        <taxon>Eucalyptus</taxon>
    </lineage>
</organism>
<keyword evidence="3" id="KW-1003">Cell membrane</keyword>
<comment type="caution">
    <text evidence="14">The sequence shown here is derived from an EMBL/GenBank/DDBJ whole genome shotgun (WGS) entry which is preliminary data.</text>
</comment>
<keyword evidence="4" id="KW-0433">Leucine-rich repeat</keyword>
<dbReference type="PANTHER" id="PTHR48061:SF46">
    <property type="entry name" value="LEUCINE-RICH REPEAT-CONTAINING N-TERMINAL PLANT-TYPE DOMAIN-CONTAINING PROTEIN"/>
    <property type="match status" value="1"/>
</dbReference>
<dbReference type="InterPro" id="IPR003591">
    <property type="entry name" value="Leu-rich_rpt_typical-subtyp"/>
</dbReference>
<evidence type="ECO:0000256" key="5">
    <source>
        <dbReference type="ARBA" id="ARBA00022692"/>
    </source>
</evidence>
<proteinExistence type="inferred from homology"/>
<protein>
    <recommendedName>
        <fullName evidence="13">Leucine-rich repeat-containing N-terminal plant-type domain-containing protein</fullName>
    </recommendedName>
</protein>
<dbReference type="SMART" id="SM00369">
    <property type="entry name" value="LRR_TYP"/>
    <property type="match status" value="10"/>
</dbReference>
<dbReference type="Gene3D" id="3.80.10.10">
    <property type="entry name" value="Ribonuclease Inhibitor"/>
    <property type="match status" value="6"/>
</dbReference>
<evidence type="ECO:0000256" key="9">
    <source>
        <dbReference type="ARBA" id="ARBA00023136"/>
    </source>
</evidence>
<dbReference type="SUPFAM" id="SSF52058">
    <property type="entry name" value="L domain-like"/>
    <property type="match status" value="3"/>
</dbReference>
<dbReference type="FunFam" id="3.80.10.10:FF:000111">
    <property type="entry name" value="LRR receptor-like serine/threonine-protein kinase ERECTA"/>
    <property type="match status" value="1"/>
</dbReference>
<evidence type="ECO:0000256" key="11">
    <source>
        <dbReference type="ARBA" id="ARBA00023180"/>
    </source>
</evidence>
<dbReference type="AlphaFoldDB" id="A0ABD3JZU9"/>